<name>A0A9W4TT39_9ASCO</name>
<dbReference type="PANTHER" id="PTHR45818">
    <property type="entry name" value="PROTEIN VAV"/>
    <property type="match status" value="1"/>
</dbReference>
<dbReference type="Gene3D" id="1.20.900.10">
    <property type="entry name" value="Dbl homology (DH) domain"/>
    <property type="match status" value="1"/>
</dbReference>
<keyword evidence="3" id="KW-1185">Reference proteome</keyword>
<feature type="domain" description="DH" evidence="1">
    <location>
        <begin position="101"/>
        <end position="308"/>
    </location>
</feature>
<dbReference type="GO" id="GO:0005085">
    <property type="term" value="F:guanyl-nucleotide exchange factor activity"/>
    <property type="evidence" value="ECO:0007669"/>
    <property type="project" value="InterPro"/>
</dbReference>
<reference evidence="2" key="1">
    <citation type="submission" date="2022-12" db="EMBL/GenBank/DDBJ databases">
        <authorList>
            <person name="Brejova B."/>
        </authorList>
    </citation>
    <scope>NUCLEOTIDE SEQUENCE</scope>
</reference>
<proteinExistence type="predicted"/>
<evidence type="ECO:0000313" key="2">
    <source>
        <dbReference type="EMBL" id="CAI5755863.1"/>
    </source>
</evidence>
<organism evidence="2 3">
    <name type="scientific">Candida verbasci</name>
    <dbReference type="NCBI Taxonomy" id="1227364"/>
    <lineage>
        <taxon>Eukaryota</taxon>
        <taxon>Fungi</taxon>
        <taxon>Dikarya</taxon>
        <taxon>Ascomycota</taxon>
        <taxon>Saccharomycotina</taxon>
        <taxon>Pichiomycetes</taxon>
        <taxon>Debaryomycetaceae</taxon>
        <taxon>Candida/Lodderomyces clade</taxon>
        <taxon>Candida</taxon>
    </lineage>
</organism>
<evidence type="ECO:0000313" key="3">
    <source>
        <dbReference type="Proteomes" id="UP001152885"/>
    </source>
</evidence>
<comment type="caution">
    <text evidence="2">The sequence shown here is derived from an EMBL/GenBank/DDBJ whole genome shotgun (WGS) entry which is preliminary data.</text>
</comment>
<accession>A0A9W4TT39</accession>
<dbReference type="AlphaFoldDB" id="A0A9W4TT39"/>
<dbReference type="PROSITE" id="PS50010">
    <property type="entry name" value="DH_2"/>
    <property type="match status" value="1"/>
</dbReference>
<dbReference type="InterPro" id="IPR000219">
    <property type="entry name" value="DH_dom"/>
</dbReference>
<dbReference type="GO" id="GO:0005737">
    <property type="term" value="C:cytoplasm"/>
    <property type="evidence" value="ECO:0007669"/>
    <property type="project" value="TreeGrafter"/>
</dbReference>
<dbReference type="Pfam" id="PF00621">
    <property type="entry name" value="RhoGEF"/>
    <property type="match status" value="1"/>
</dbReference>
<dbReference type="SUPFAM" id="SSF50729">
    <property type="entry name" value="PH domain-like"/>
    <property type="match status" value="1"/>
</dbReference>
<dbReference type="PANTHER" id="PTHR45818:SF3">
    <property type="entry name" value="PROTEIN VAV"/>
    <property type="match status" value="1"/>
</dbReference>
<dbReference type="EMBL" id="CANTUO010000001">
    <property type="protein sequence ID" value="CAI5755863.1"/>
    <property type="molecule type" value="Genomic_DNA"/>
</dbReference>
<evidence type="ECO:0000259" key="1">
    <source>
        <dbReference type="PROSITE" id="PS50010"/>
    </source>
</evidence>
<protein>
    <recommendedName>
        <fullName evidence="1">DH domain-containing protein</fullName>
    </recommendedName>
</protein>
<dbReference type="Proteomes" id="UP001152885">
    <property type="component" value="Unassembled WGS sequence"/>
</dbReference>
<dbReference type="OrthoDB" id="8059989at2759"/>
<sequence>MDKTSTCTSLTLSEQNHALVREALTLTTVIEDSPLQRSPSPKISHKTPFKKETIINEQHPKFQTISWPIIQTSSYSDLMISPKPNNSYSPIHSQQLNIQKNLYCILNEIELSESSYFNQLKSLQANYYQELINNSSRKIEIPIPIINTNIILISLCQIHENLHRLIREVFNNQSDLFIKGNKIIDLINHYGICVYWYRWYCSLHELMSSLITNISIRNGNSDNTNWFKGWQNFMEGAQPILKCKDLSFISLSHKPIDRIVKYRLFIENIRKDYVKLKHGFTFDQDQEYWNTSRKLKIINEESRELYDRNAYLQSELKKLIWIDLKYETYPNFYDFNFFGHPMFIGLVNIIYMKSLVPVIENCPVLLFKSHLIICQYEKHHHHYFPFRKYSIKFIIPLMKCKIMNNDTTGLFINYTYSFKIIFKLNLTTYELIFCFLNELDCDNWYDGINTLINFVNDNNFDEEYDEINYFQQIPNYISPKGINLHHSDFQKLRKNCYFDDLKIVQIKFDPLLNVILPPDIFENKIFENLRNEGNLQLILKKQDLMINERWFNEIIDPRLIIYTNYEDSKRYKLMKSLSTKKK</sequence>
<gene>
    <name evidence="2" type="ORF">CANVERA_P0379</name>
</gene>
<dbReference type="SUPFAM" id="SSF48065">
    <property type="entry name" value="DBL homology domain (DH-domain)"/>
    <property type="match status" value="1"/>
</dbReference>
<dbReference type="InterPro" id="IPR035899">
    <property type="entry name" value="DBL_dom_sf"/>
</dbReference>